<dbReference type="GO" id="GO:0003700">
    <property type="term" value="F:DNA-binding transcription factor activity"/>
    <property type="evidence" value="ECO:0007669"/>
    <property type="project" value="InterPro"/>
</dbReference>
<gene>
    <name evidence="6" type="ORF">ISF6_2073</name>
</gene>
<dbReference type="GO" id="GO:0005829">
    <property type="term" value="C:cytosol"/>
    <property type="evidence" value="ECO:0007669"/>
    <property type="project" value="TreeGrafter"/>
</dbReference>
<dbReference type="AlphaFoldDB" id="A0A0K8P0S7"/>
<dbReference type="SUPFAM" id="SSF46785">
    <property type="entry name" value="Winged helix' DNA-binding domain"/>
    <property type="match status" value="1"/>
</dbReference>
<dbReference type="InterPro" id="IPR012893">
    <property type="entry name" value="HipA-like_C"/>
</dbReference>
<sequence length="447" mass="49019">MPSDDILLATLRRHGPLSSAELQVRLGRSQPTLSRALQRLAAEGVVALGRGRATRYGHSPALLGSVPGQQPLWRHDEHGGCERWGDLTWLGDGRVHVASRGGPTWSTQHRLPWFLAPLRLEGYLGRRWARLSPLGEQLGDDPRHWGVEQQLYAAISRLGDGPGAFTVGSPEPTARVSTALVDDAARAAHYDEVLEDERRLPPAGSSAAGEQAKFLIDRLGPGGSASALIVKFTAAPRGTPYGDRWHDLLHAEATALAVLREAGEPAALARIIATPRHTYLESERFDRPGGRGRRHVVALEALHEAFVAGPRRHWLASAETLFQQRLLEPAEVRRIALWMQFGELIGNTDMHFGNLGFWADDPARPRLAVAPCYDMLPMRFRPDVPRDELGPLPWDPPPAGAAQAWGVRERARALARLFWERVAAQGACTPAFRALAGEQARRVGAWG</sequence>
<dbReference type="InterPro" id="IPR052028">
    <property type="entry name" value="HipA_Ser/Thr_kinase"/>
</dbReference>
<dbReference type="InterPro" id="IPR000835">
    <property type="entry name" value="HTH_MarR-typ"/>
</dbReference>
<dbReference type="GO" id="GO:0004674">
    <property type="term" value="F:protein serine/threonine kinase activity"/>
    <property type="evidence" value="ECO:0007669"/>
    <property type="project" value="TreeGrafter"/>
</dbReference>
<dbReference type="RefSeq" id="WP_054020243.1">
    <property type="nucleotide sequence ID" value="NZ_BBYR01000033.1"/>
</dbReference>
<dbReference type="STRING" id="1547922.ISF6_2073"/>
<dbReference type="PANTHER" id="PTHR37419:SF8">
    <property type="entry name" value="TOXIN YJJJ"/>
    <property type="match status" value="1"/>
</dbReference>
<evidence type="ECO:0000256" key="1">
    <source>
        <dbReference type="ARBA" id="ARBA00010164"/>
    </source>
</evidence>
<keyword evidence="7" id="KW-1185">Reference proteome</keyword>
<dbReference type="CDD" id="cd00090">
    <property type="entry name" value="HTH_ARSR"/>
    <property type="match status" value="1"/>
</dbReference>
<evidence type="ECO:0008006" key="8">
    <source>
        <dbReference type="Google" id="ProtNLM"/>
    </source>
</evidence>
<evidence type="ECO:0000256" key="2">
    <source>
        <dbReference type="ARBA" id="ARBA00022679"/>
    </source>
</evidence>
<evidence type="ECO:0000313" key="6">
    <source>
        <dbReference type="EMBL" id="GAP36233.1"/>
    </source>
</evidence>
<dbReference type="InterPro" id="IPR036388">
    <property type="entry name" value="WH-like_DNA-bd_sf"/>
</dbReference>
<dbReference type="Pfam" id="PF12802">
    <property type="entry name" value="MarR_2"/>
    <property type="match status" value="1"/>
</dbReference>
<feature type="domain" description="HTH marR-type" evidence="5">
    <location>
        <begin position="7"/>
        <end position="50"/>
    </location>
</feature>
<proteinExistence type="inferred from homology"/>
<feature type="domain" description="HipA-like C-terminal" evidence="4">
    <location>
        <begin position="205"/>
        <end position="407"/>
    </location>
</feature>
<keyword evidence="3" id="KW-0418">Kinase</keyword>
<organism evidence="6 7">
    <name type="scientific">Piscinibacter sakaiensis</name>
    <name type="common">Ideonella sakaiensis</name>
    <dbReference type="NCBI Taxonomy" id="1547922"/>
    <lineage>
        <taxon>Bacteria</taxon>
        <taxon>Pseudomonadati</taxon>
        <taxon>Pseudomonadota</taxon>
        <taxon>Betaproteobacteria</taxon>
        <taxon>Burkholderiales</taxon>
        <taxon>Sphaerotilaceae</taxon>
        <taxon>Piscinibacter</taxon>
    </lineage>
</organism>
<evidence type="ECO:0000259" key="5">
    <source>
        <dbReference type="Pfam" id="PF12802"/>
    </source>
</evidence>
<comment type="similarity">
    <text evidence="1">Belongs to the HipA Ser/Thr kinase family.</text>
</comment>
<dbReference type="Gene3D" id="1.10.10.10">
    <property type="entry name" value="Winged helix-like DNA-binding domain superfamily/Winged helix DNA-binding domain"/>
    <property type="match status" value="1"/>
</dbReference>
<evidence type="ECO:0000259" key="4">
    <source>
        <dbReference type="Pfam" id="PF07804"/>
    </source>
</evidence>
<reference evidence="7" key="1">
    <citation type="submission" date="2015-07" db="EMBL/GenBank/DDBJ databases">
        <title>Discovery of a poly(ethylene terephthalate assimilation.</title>
        <authorList>
            <person name="Yoshida S."/>
            <person name="Hiraga K."/>
            <person name="Takehana T."/>
            <person name="Taniguchi I."/>
            <person name="Yamaji H."/>
            <person name="Maeda Y."/>
            <person name="Toyohara K."/>
            <person name="Miyamoto K."/>
            <person name="Kimura Y."/>
            <person name="Oda K."/>
        </authorList>
    </citation>
    <scope>NUCLEOTIDE SEQUENCE [LARGE SCALE GENOMIC DNA]</scope>
    <source>
        <strain evidence="7">NBRC 110686 / TISTR 2288 / 201-F6</strain>
    </source>
</reference>
<comment type="caution">
    <text evidence="6">The sequence shown here is derived from an EMBL/GenBank/DDBJ whole genome shotgun (WGS) entry which is preliminary data.</text>
</comment>
<dbReference type="Proteomes" id="UP000037660">
    <property type="component" value="Unassembled WGS sequence"/>
</dbReference>
<protein>
    <recommendedName>
        <fullName evidence="8">HipA-like C-terminal domain-containing protein</fullName>
    </recommendedName>
</protein>
<accession>A0A0K8P0S7</accession>
<name>A0A0K8P0S7_PISS1</name>
<dbReference type="InterPro" id="IPR036390">
    <property type="entry name" value="WH_DNA-bd_sf"/>
</dbReference>
<keyword evidence="2" id="KW-0808">Transferase</keyword>
<reference evidence="6 7" key="2">
    <citation type="journal article" date="2016" name="Science">
        <title>A bacterium that degrades and assimilates poly(ethylene terephthalate).</title>
        <authorList>
            <person name="Yoshida S."/>
            <person name="Hiraga K."/>
            <person name="Takehana T."/>
            <person name="Taniguchi I."/>
            <person name="Yamaji H."/>
            <person name="Maeda Y."/>
            <person name="Toyohara K."/>
            <person name="Miyamoto K."/>
            <person name="Kimura Y."/>
            <person name="Oda K."/>
        </authorList>
    </citation>
    <scope>NUCLEOTIDE SEQUENCE [LARGE SCALE GENOMIC DNA]</scope>
    <source>
        <strain evidence="7">NBRC 110686 / TISTR 2288 / 201-F6</strain>
    </source>
</reference>
<dbReference type="InterPro" id="IPR011991">
    <property type="entry name" value="ArsR-like_HTH"/>
</dbReference>
<dbReference type="OrthoDB" id="8555656at2"/>
<dbReference type="PANTHER" id="PTHR37419">
    <property type="entry name" value="SERINE/THREONINE-PROTEIN KINASE TOXIN HIPA"/>
    <property type="match status" value="1"/>
</dbReference>
<evidence type="ECO:0000313" key="7">
    <source>
        <dbReference type="Proteomes" id="UP000037660"/>
    </source>
</evidence>
<dbReference type="EMBL" id="BBYR01000033">
    <property type="protein sequence ID" value="GAP36233.1"/>
    <property type="molecule type" value="Genomic_DNA"/>
</dbReference>
<dbReference type="Pfam" id="PF07804">
    <property type="entry name" value="HipA_C"/>
    <property type="match status" value="1"/>
</dbReference>
<evidence type="ECO:0000256" key="3">
    <source>
        <dbReference type="ARBA" id="ARBA00022777"/>
    </source>
</evidence>